<evidence type="ECO:0000256" key="1">
    <source>
        <dbReference type="SAM" id="SignalP"/>
    </source>
</evidence>
<dbReference type="AlphaFoldDB" id="A0A433XCH6"/>
<gene>
    <name evidence="2" type="ORF">EJP77_10425</name>
</gene>
<organism evidence="2 3">
    <name type="scientific">Paenibacillus zeisoli</name>
    <dbReference type="NCBI Taxonomy" id="2496267"/>
    <lineage>
        <taxon>Bacteria</taxon>
        <taxon>Bacillati</taxon>
        <taxon>Bacillota</taxon>
        <taxon>Bacilli</taxon>
        <taxon>Bacillales</taxon>
        <taxon>Paenibacillaceae</taxon>
        <taxon>Paenibacillus</taxon>
    </lineage>
</organism>
<evidence type="ECO:0000313" key="3">
    <source>
        <dbReference type="Proteomes" id="UP000272464"/>
    </source>
</evidence>
<reference evidence="2 3" key="1">
    <citation type="submission" date="2018-12" db="EMBL/GenBank/DDBJ databases">
        <authorList>
            <person name="Sun L."/>
            <person name="Chen Z."/>
        </authorList>
    </citation>
    <scope>NUCLEOTIDE SEQUENCE [LARGE SCALE GENOMIC DNA]</scope>
    <source>
        <strain evidence="2 3">3-5-3</strain>
    </source>
</reference>
<accession>A0A433XCH6</accession>
<dbReference type="EMBL" id="RZNX01000003">
    <property type="protein sequence ID" value="RUT31793.1"/>
    <property type="molecule type" value="Genomic_DNA"/>
</dbReference>
<dbReference type="Proteomes" id="UP000272464">
    <property type="component" value="Unassembled WGS sequence"/>
</dbReference>
<dbReference type="RefSeq" id="WP_127199173.1">
    <property type="nucleotide sequence ID" value="NZ_RZNX01000003.1"/>
</dbReference>
<name>A0A433XCH6_9BACL</name>
<feature type="chain" id="PRO_5038742857" evidence="1">
    <location>
        <begin position="25"/>
        <end position="307"/>
    </location>
</feature>
<keyword evidence="1" id="KW-0732">Signal</keyword>
<proteinExistence type="predicted"/>
<comment type="caution">
    <text evidence="2">The sequence shown here is derived from an EMBL/GenBank/DDBJ whole genome shotgun (WGS) entry which is preliminary data.</text>
</comment>
<protein>
    <submittedName>
        <fullName evidence="2">Uncharacterized protein</fullName>
    </submittedName>
</protein>
<keyword evidence="3" id="KW-1185">Reference proteome</keyword>
<dbReference type="OrthoDB" id="2658383at2"/>
<evidence type="ECO:0000313" key="2">
    <source>
        <dbReference type="EMBL" id="RUT31793.1"/>
    </source>
</evidence>
<sequence length="307" mass="34618">MRKLLIILSTVMVFGGLFSGAVEAEGQVNSDKQINNKVPDILKSKVKAKYQMSDEAINDLTPEQLKNKIVDIDSVEVSKKEQYYRFSYDVTDPNHPKKINVAEVPKDEAYKQIEAQKNHNITTLTESCGISNGHDCVKEEWIQLETWVSRNAERTSGTVSSRFQWLTPPYYTDQDVFSIGLNSNFSPTPGTESATYKYSYGVGYEIGDTVENFSTPTVRGEGGYGYTIQLAHGGGDYYVFNHRGYMEYKYSKNVTNPTLVDAFSTYAHQQVDWDVEPSFSIPLGGSLALQHSNDFDKVYGHAQFKPW</sequence>
<feature type="signal peptide" evidence="1">
    <location>
        <begin position="1"/>
        <end position="24"/>
    </location>
</feature>